<name>A0ABV4T963_9EURY</name>
<accession>A0ABV4T963</accession>
<gene>
    <name evidence="1" type="ORF">P8X34_10550</name>
</gene>
<proteinExistence type="predicted"/>
<keyword evidence="2" id="KW-1185">Reference proteome</keyword>
<reference evidence="1 2" key="1">
    <citation type="submission" date="2023-03" db="EMBL/GenBank/DDBJ databases">
        <title>Speciation in Pyrococcus: adaptation to high temperature as a mechanism.</title>
        <authorList>
            <person name="Gu J."/>
        </authorList>
    </citation>
    <scope>NUCLEOTIDE SEQUENCE [LARGE SCALE GENOMIC DNA]</scope>
    <source>
        <strain evidence="1 2">LMOA34</strain>
    </source>
</reference>
<dbReference type="Proteomes" id="UP001571980">
    <property type="component" value="Unassembled WGS sequence"/>
</dbReference>
<evidence type="ECO:0000313" key="2">
    <source>
        <dbReference type="Proteomes" id="UP001571980"/>
    </source>
</evidence>
<comment type="caution">
    <text evidence="1">The sequence shown here is derived from an EMBL/GenBank/DDBJ whole genome shotgun (WGS) entry which is preliminary data.</text>
</comment>
<protein>
    <submittedName>
        <fullName evidence="1">Uncharacterized protein</fullName>
    </submittedName>
</protein>
<dbReference type="EMBL" id="JARRIG010000007">
    <property type="protein sequence ID" value="MFA4805164.1"/>
    <property type="molecule type" value="Genomic_DNA"/>
</dbReference>
<evidence type="ECO:0000313" key="1">
    <source>
        <dbReference type="EMBL" id="MFA4805164.1"/>
    </source>
</evidence>
<dbReference type="RefSeq" id="WP_372824554.1">
    <property type="nucleotide sequence ID" value="NZ_JARRIG010000007.1"/>
</dbReference>
<sequence>MLLSALQAKLHTEVTTFPLSEEVRKAVSPWISNACYRMVYGSRTPIEGTAWFSEENNTIKSFRAELTVCGRTTTVACGSGEECLETYTMLFYPLAIFGGGHEMACSDSVCSATFSGYGNVTPYVSLGIHVFRVYLYGNSSVRIIVDSVTHEYSPCRD</sequence>
<organism evidence="1 2">
    <name type="scientific">Pyrococcus kukulkanii</name>
    <dbReference type="NCBI Taxonomy" id="1609559"/>
    <lineage>
        <taxon>Archaea</taxon>
        <taxon>Methanobacteriati</taxon>
        <taxon>Methanobacteriota</taxon>
        <taxon>Thermococci</taxon>
        <taxon>Thermococcales</taxon>
        <taxon>Thermococcaceae</taxon>
        <taxon>Pyrococcus</taxon>
    </lineage>
</organism>